<sequence>MSRFNSNKALVAYAGLNPILKESGIWKGQTRLSKKGNAMLRKALYMPALAALRYNPVILALCNRLREKGKRGKYLVCAAMKKLLQLAYGVLKSGKPFMAKIPFAR</sequence>
<dbReference type="PANTHER" id="PTHR33055:SF3">
    <property type="entry name" value="PUTATIVE TRANSPOSASE FOR IS117-RELATED"/>
    <property type="match status" value="1"/>
</dbReference>
<protein>
    <submittedName>
        <fullName evidence="2">Transposase IS116/IS110/IS902 family</fullName>
    </submittedName>
</protein>
<accession>A0A484ZQ82</accession>
<dbReference type="Proteomes" id="UP000373449">
    <property type="component" value="Unassembled WGS sequence"/>
</dbReference>
<name>A0A484ZQ82_9GAMM</name>
<evidence type="ECO:0000313" key="2">
    <source>
        <dbReference type="EMBL" id="VFS49986.1"/>
    </source>
</evidence>
<dbReference type="Pfam" id="PF02371">
    <property type="entry name" value="Transposase_20"/>
    <property type="match status" value="1"/>
</dbReference>
<dbReference type="InterPro" id="IPR047650">
    <property type="entry name" value="Transpos_IS110"/>
</dbReference>
<evidence type="ECO:0000259" key="1">
    <source>
        <dbReference type="Pfam" id="PF02371"/>
    </source>
</evidence>
<organism evidence="2 3">
    <name type="scientific">Budvicia aquatica</name>
    <dbReference type="NCBI Taxonomy" id="82979"/>
    <lineage>
        <taxon>Bacteria</taxon>
        <taxon>Pseudomonadati</taxon>
        <taxon>Pseudomonadota</taxon>
        <taxon>Gammaproteobacteria</taxon>
        <taxon>Enterobacterales</taxon>
        <taxon>Budviciaceae</taxon>
        <taxon>Budvicia</taxon>
    </lineage>
</organism>
<dbReference type="GO" id="GO:0003677">
    <property type="term" value="F:DNA binding"/>
    <property type="evidence" value="ECO:0007669"/>
    <property type="project" value="InterPro"/>
</dbReference>
<proteinExistence type="predicted"/>
<dbReference type="GO" id="GO:0006313">
    <property type="term" value="P:DNA transposition"/>
    <property type="evidence" value="ECO:0007669"/>
    <property type="project" value="InterPro"/>
</dbReference>
<dbReference type="AlphaFoldDB" id="A0A484ZQ82"/>
<feature type="domain" description="Transposase IS116/IS110/IS902 C-terminal" evidence="1">
    <location>
        <begin position="1"/>
        <end position="59"/>
    </location>
</feature>
<evidence type="ECO:0000313" key="3">
    <source>
        <dbReference type="Proteomes" id="UP000373449"/>
    </source>
</evidence>
<reference evidence="2 3" key="1">
    <citation type="submission" date="2019-03" db="EMBL/GenBank/DDBJ databases">
        <authorList>
            <consortium name="Pathogen Informatics"/>
        </authorList>
    </citation>
    <scope>NUCLEOTIDE SEQUENCE [LARGE SCALE GENOMIC DNA]</scope>
    <source>
        <strain evidence="2 3">NCTC12282</strain>
    </source>
</reference>
<dbReference type="InterPro" id="IPR003346">
    <property type="entry name" value="Transposase_20"/>
</dbReference>
<dbReference type="EMBL" id="CAADJA010000002">
    <property type="protein sequence ID" value="VFS49986.1"/>
    <property type="molecule type" value="Genomic_DNA"/>
</dbReference>
<dbReference type="GO" id="GO:0004803">
    <property type="term" value="F:transposase activity"/>
    <property type="evidence" value="ECO:0007669"/>
    <property type="project" value="InterPro"/>
</dbReference>
<gene>
    <name evidence="2" type="ORF">NCTC12282_04278</name>
</gene>
<dbReference type="PANTHER" id="PTHR33055">
    <property type="entry name" value="TRANSPOSASE FOR INSERTION SEQUENCE ELEMENT IS1111A"/>
    <property type="match status" value="1"/>
</dbReference>